<evidence type="ECO:0000313" key="1">
    <source>
        <dbReference type="EMBL" id="UOL48233.1"/>
    </source>
</evidence>
<organism evidence="1 2">
    <name type="scientific">Escherichia phage ZH5</name>
    <dbReference type="NCBI Taxonomy" id="2924930"/>
    <lineage>
        <taxon>Viruses</taxon>
        <taxon>Duplodnaviria</taxon>
        <taxon>Heunggongvirae</taxon>
        <taxon>Uroviricota</taxon>
        <taxon>Caudoviricetes</taxon>
        <taxon>Autographivirales</taxon>
        <taxon>Autoscriptoviridae</taxon>
        <taxon>Slopekvirinae</taxon>
        <taxon>Drulisvirus</taxon>
        <taxon>Drulisvirus ZH5</taxon>
    </lineage>
</organism>
<proteinExistence type="predicted"/>
<sequence length="60" mass="7057">MVLTAYREYTESAARNLQEHIAFNVVAALQQYGYRGAFTRFKSAVRAYYKQQQLSAWYAR</sequence>
<keyword evidence="2" id="KW-1185">Reference proteome</keyword>
<evidence type="ECO:0000313" key="2">
    <source>
        <dbReference type="Proteomes" id="UP000831341"/>
    </source>
</evidence>
<dbReference type="Proteomes" id="UP000831341">
    <property type="component" value="Segment"/>
</dbReference>
<accession>A0AAE9GQC4</accession>
<name>A0AAE9GQC4_9CAUD</name>
<reference evidence="1" key="1">
    <citation type="submission" date="2022-02" db="EMBL/GenBank/DDBJ databases">
        <authorList>
            <person name="Li L."/>
            <person name="Wang X."/>
        </authorList>
    </citation>
    <scope>NUCLEOTIDE SEQUENCE</scope>
</reference>
<dbReference type="EMBL" id="OM864357">
    <property type="protein sequence ID" value="UOL48233.1"/>
    <property type="molecule type" value="Genomic_DNA"/>
</dbReference>
<protein>
    <submittedName>
        <fullName evidence="1">Uncharacterized protein</fullName>
    </submittedName>
</protein>